<feature type="non-terminal residue" evidence="2">
    <location>
        <position position="72"/>
    </location>
</feature>
<feature type="region of interest" description="Disordered" evidence="1">
    <location>
        <begin position="1"/>
        <end position="28"/>
    </location>
</feature>
<proteinExistence type="predicted"/>
<reference evidence="2 3" key="1">
    <citation type="journal article" date="2018" name="Front. Plant Sci.">
        <title>Red Clover (Trifolium pratense) and Zigzag Clover (T. medium) - A Picture of Genomic Similarities and Differences.</title>
        <authorList>
            <person name="Dluhosova J."/>
            <person name="Istvanek J."/>
            <person name="Nedelnik J."/>
            <person name="Repkova J."/>
        </authorList>
    </citation>
    <scope>NUCLEOTIDE SEQUENCE [LARGE SCALE GENOMIC DNA]</scope>
    <source>
        <strain evidence="3">cv. 10/8</strain>
        <tissue evidence="2">Leaf</tissue>
    </source>
</reference>
<sequence>MRGSTFTGTKSISSSSPRSSPTYKRGDLSADEAADYDKLVYFVGTFPANLFEDSDGSPLLDENGRQRTSPKL</sequence>
<evidence type="ECO:0000313" key="2">
    <source>
        <dbReference type="EMBL" id="MCI54843.1"/>
    </source>
</evidence>
<accession>A0A392T155</accession>
<organism evidence="2 3">
    <name type="scientific">Trifolium medium</name>
    <dbReference type="NCBI Taxonomy" id="97028"/>
    <lineage>
        <taxon>Eukaryota</taxon>
        <taxon>Viridiplantae</taxon>
        <taxon>Streptophyta</taxon>
        <taxon>Embryophyta</taxon>
        <taxon>Tracheophyta</taxon>
        <taxon>Spermatophyta</taxon>
        <taxon>Magnoliopsida</taxon>
        <taxon>eudicotyledons</taxon>
        <taxon>Gunneridae</taxon>
        <taxon>Pentapetalae</taxon>
        <taxon>rosids</taxon>
        <taxon>fabids</taxon>
        <taxon>Fabales</taxon>
        <taxon>Fabaceae</taxon>
        <taxon>Papilionoideae</taxon>
        <taxon>50 kb inversion clade</taxon>
        <taxon>NPAAA clade</taxon>
        <taxon>Hologalegina</taxon>
        <taxon>IRL clade</taxon>
        <taxon>Trifolieae</taxon>
        <taxon>Trifolium</taxon>
    </lineage>
</organism>
<name>A0A392T155_9FABA</name>
<keyword evidence="3" id="KW-1185">Reference proteome</keyword>
<dbReference type="EMBL" id="LXQA010486180">
    <property type="protein sequence ID" value="MCI54843.1"/>
    <property type="molecule type" value="Genomic_DNA"/>
</dbReference>
<evidence type="ECO:0000313" key="3">
    <source>
        <dbReference type="Proteomes" id="UP000265520"/>
    </source>
</evidence>
<feature type="compositionally biased region" description="Low complexity" evidence="1">
    <location>
        <begin position="1"/>
        <end position="22"/>
    </location>
</feature>
<dbReference type="AlphaFoldDB" id="A0A392T155"/>
<evidence type="ECO:0000256" key="1">
    <source>
        <dbReference type="SAM" id="MobiDB-lite"/>
    </source>
</evidence>
<dbReference type="Proteomes" id="UP000265520">
    <property type="component" value="Unassembled WGS sequence"/>
</dbReference>
<feature type="region of interest" description="Disordered" evidence="1">
    <location>
        <begin position="50"/>
        <end position="72"/>
    </location>
</feature>
<comment type="caution">
    <text evidence="2">The sequence shown here is derived from an EMBL/GenBank/DDBJ whole genome shotgun (WGS) entry which is preliminary data.</text>
</comment>
<protein>
    <submittedName>
        <fullName evidence="2">Uncharacterized protein</fullName>
    </submittedName>
</protein>